<accession>A0ABT6N4Z9</accession>
<dbReference type="RefSeq" id="WP_281045527.1">
    <property type="nucleotide sequence ID" value="NZ_JARYGZ010000002.1"/>
</dbReference>
<reference evidence="2" key="1">
    <citation type="submission" date="2023-04" db="EMBL/GenBank/DDBJ databases">
        <title>Sphingomonas sp. MAHUQ-71 isolated from rice field.</title>
        <authorList>
            <person name="Huq M.A."/>
        </authorList>
    </citation>
    <scope>NUCLEOTIDE SEQUENCE</scope>
    <source>
        <strain evidence="2">MAHUQ-71</strain>
    </source>
</reference>
<keyword evidence="1" id="KW-0472">Membrane</keyword>
<dbReference type="InterPro" id="IPR049713">
    <property type="entry name" value="Pr6Pr-like"/>
</dbReference>
<evidence type="ECO:0000313" key="3">
    <source>
        <dbReference type="Proteomes" id="UP001160625"/>
    </source>
</evidence>
<evidence type="ECO:0000256" key="1">
    <source>
        <dbReference type="SAM" id="Phobius"/>
    </source>
</evidence>
<feature type="transmembrane region" description="Helical" evidence="1">
    <location>
        <begin position="111"/>
        <end position="129"/>
    </location>
</feature>
<feature type="transmembrane region" description="Helical" evidence="1">
    <location>
        <begin position="141"/>
        <end position="158"/>
    </location>
</feature>
<dbReference type="Proteomes" id="UP001160625">
    <property type="component" value="Unassembled WGS sequence"/>
</dbReference>
<feature type="transmembrane region" description="Helical" evidence="1">
    <location>
        <begin position="74"/>
        <end position="99"/>
    </location>
</feature>
<evidence type="ECO:0000313" key="2">
    <source>
        <dbReference type="EMBL" id="MDH7640168.1"/>
    </source>
</evidence>
<proteinExistence type="predicted"/>
<keyword evidence="1" id="KW-1133">Transmembrane helix</keyword>
<keyword evidence="1" id="KW-0812">Transmembrane</keyword>
<comment type="caution">
    <text evidence="2">The sequence shown here is derived from an EMBL/GenBank/DDBJ whole genome shotgun (WGS) entry which is preliminary data.</text>
</comment>
<feature type="transmembrane region" description="Helical" evidence="1">
    <location>
        <begin position="39"/>
        <end position="62"/>
    </location>
</feature>
<organism evidence="2 3">
    <name type="scientific">Sphingomonas oryzagri</name>
    <dbReference type="NCBI Taxonomy" id="3042314"/>
    <lineage>
        <taxon>Bacteria</taxon>
        <taxon>Pseudomonadati</taxon>
        <taxon>Pseudomonadota</taxon>
        <taxon>Alphaproteobacteria</taxon>
        <taxon>Sphingomonadales</taxon>
        <taxon>Sphingomonadaceae</taxon>
        <taxon>Sphingomonas</taxon>
    </lineage>
</organism>
<feature type="transmembrane region" description="Helical" evidence="1">
    <location>
        <begin position="178"/>
        <end position="198"/>
    </location>
</feature>
<dbReference type="EMBL" id="JARYGZ010000002">
    <property type="protein sequence ID" value="MDH7640168.1"/>
    <property type="molecule type" value="Genomic_DNA"/>
</dbReference>
<name>A0ABT6N4Z9_9SPHN</name>
<sequence>MSAARAWHASVALLALIGLAIEYRVTVSGHPGQIVGRTVVFLSFFTILTNTLVMLASLGAAFGEGRLHRWTSSAGVSTAISVHITVVAVIFQLLLASLLHLTPLGWWGNMLVHRLVPALWLIGWIAFAPHGGIDRWAPLRWLIYPLVYTVWVLIHGAVTGWYPYPFMDVGKYGTGPTVAKMAVIALFFAGLGYAYRWIDGRLAIWRKAPA</sequence>
<dbReference type="NCBIfam" id="NF038065">
    <property type="entry name" value="Pr6Pr"/>
    <property type="match status" value="1"/>
</dbReference>
<keyword evidence="3" id="KW-1185">Reference proteome</keyword>
<protein>
    <submittedName>
        <fullName evidence="2">Pr6Pr family membrane protein</fullName>
    </submittedName>
</protein>
<gene>
    <name evidence="2" type="ORF">QGN17_15630</name>
</gene>